<sequence length="67" mass="7593">EPAIDLVKDTLAYKVAKIAASGKHSKTFEFVVNTTDSGEIMGTKIHRKLKQKLKEELKVYSNFLNRI</sequence>
<gene>
    <name evidence="1" type="ORF">PFISCL1PPCAC_2367</name>
</gene>
<evidence type="ECO:0000313" key="1">
    <source>
        <dbReference type="EMBL" id="GMT11069.1"/>
    </source>
</evidence>
<feature type="non-terminal residue" evidence="1">
    <location>
        <position position="67"/>
    </location>
</feature>
<keyword evidence="2" id="KW-1185">Reference proteome</keyword>
<organism evidence="1 2">
    <name type="scientific">Pristionchus fissidentatus</name>
    <dbReference type="NCBI Taxonomy" id="1538716"/>
    <lineage>
        <taxon>Eukaryota</taxon>
        <taxon>Metazoa</taxon>
        <taxon>Ecdysozoa</taxon>
        <taxon>Nematoda</taxon>
        <taxon>Chromadorea</taxon>
        <taxon>Rhabditida</taxon>
        <taxon>Rhabditina</taxon>
        <taxon>Diplogasteromorpha</taxon>
        <taxon>Diplogasteroidea</taxon>
        <taxon>Neodiplogasteridae</taxon>
        <taxon>Pristionchus</taxon>
    </lineage>
</organism>
<comment type="caution">
    <text evidence="1">The sequence shown here is derived from an EMBL/GenBank/DDBJ whole genome shotgun (WGS) entry which is preliminary data.</text>
</comment>
<reference evidence="1" key="1">
    <citation type="submission" date="2023-10" db="EMBL/GenBank/DDBJ databases">
        <title>Genome assembly of Pristionchus species.</title>
        <authorList>
            <person name="Yoshida K."/>
            <person name="Sommer R.J."/>
        </authorList>
    </citation>
    <scope>NUCLEOTIDE SEQUENCE</scope>
    <source>
        <strain evidence="1">RS5133</strain>
    </source>
</reference>
<proteinExistence type="predicted"/>
<feature type="non-terminal residue" evidence="1">
    <location>
        <position position="1"/>
    </location>
</feature>
<dbReference type="EMBL" id="BTSY01000001">
    <property type="protein sequence ID" value="GMT11069.1"/>
    <property type="molecule type" value="Genomic_DNA"/>
</dbReference>
<dbReference type="Proteomes" id="UP001432322">
    <property type="component" value="Unassembled WGS sequence"/>
</dbReference>
<protein>
    <recommendedName>
        <fullName evidence="3">Ribosomal protein</fullName>
    </recommendedName>
</protein>
<name>A0AAV5UXK9_9BILA</name>
<dbReference type="AlphaFoldDB" id="A0AAV5UXK9"/>
<accession>A0AAV5UXK9</accession>
<evidence type="ECO:0008006" key="3">
    <source>
        <dbReference type="Google" id="ProtNLM"/>
    </source>
</evidence>
<evidence type="ECO:0000313" key="2">
    <source>
        <dbReference type="Proteomes" id="UP001432322"/>
    </source>
</evidence>